<name>A0AAE1AQX6_9GAST</name>
<sequence>MGSPWQRRRRKANFTFDRLGKIKTGCQCHFVRRQRSKLEWCPWCKINEPERSCLTKNKMADGREKLLMFGLLRLRKTLPPELGSEMIASGFC</sequence>
<organism evidence="1 2">
    <name type="scientific">Elysia crispata</name>
    <name type="common">lettuce slug</name>
    <dbReference type="NCBI Taxonomy" id="231223"/>
    <lineage>
        <taxon>Eukaryota</taxon>
        <taxon>Metazoa</taxon>
        <taxon>Spiralia</taxon>
        <taxon>Lophotrochozoa</taxon>
        <taxon>Mollusca</taxon>
        <taxon>Gastropoda</taxon>
        <taxon>Heterobranchia</taxon>
        <taxon>Euthyneura</taxon>
        <taxon>Panpulmonata</taxon>
        <taxon>Sacoglossa</taxon>
        <taxon>Placobranchoidea</taxon>
        <taxon>Plakobranchidae</taxon>
        <taxon>Elysia</taxon>
    </lineage>
</organism>
<accession>A0AAE1AQX6</accession>
<evidence type="ECO:0000313" key="1">
    <source>
        <dbReference type="EMBL" id="KAK3792228.1"/>
    </source>
</evidence>
<evidence type="ECO:0000313" key="2">
    <source>
        <dbReference type="Proteomes" id="UP001283361"/>
    </source>
</evidence>
<dbReference type="EMBL" id="JAWDGP010001383">
    <property type="protein sequence ID" value="KAK3792228.1"/>
    <property type="molecule type" value="Genomic_DNA"/>
</dbReference>
<keyword evidence="2" id="KW-1185">Reference proteome</keyword>
<comment type="caution">
    <text evidence="1">The sequence shown here is derived from an EMBL/GenBank/DDBJ whole genome shotgun (WGS) entry which is preliminary data.</text>
</comment>
<protein>
    <submittedName>
        <fullName evidence="1">Uncharacterized protein</fullName>
    </submittedName>
</protein>
<dbReference type="AlphaFoldDB" id="A0AAE1AQX6"/>
<gene>
    <name evidence="1" type="ORF">RRG08_035983</name>
</gene>
<dbReference type="Proteomes" id="UP001283361">
    <property type="component" value="Unassembled WGS sequence"/>
</dbReference>
<proteinExistence type="predicted"/>
<reference evidence="1" key="1">
    <citation type="journal article" date="2023" name="G3 (Bethesda)">
        <title>A reference genome for the long-term kleptoplast-retaining sea slug Elysia crispata morphotype clarki.</title>
        <authorList>
            <person name="Eastman K.E."/>
            <person name="Pendleton A.L."/>
            <person name="Shaikh M.A."/>
            <person name="Suttiyut T."/>
            <person name="Ogas R."/>
            <person name="Tomko P."/>
            <person name="Gavelis G."/>
            <person name="Widhalm J.R."/>
            <person name="Wisecaver J.H."/>
        </authorList>
    </citation>
    <scope>NUCLEOTIDE SEQUENCE</scope>
    <source>
        <strain evidence="1">ECLA1</strain>
    </source>
</reference>